<dbReference type="SUPFAM" id="SSF51905">
    <property type="entry name" value="FAD/NAD(P)-binding domain"/>
    <property type="match status" value="1"/>
</dbReference>
<dbReference type="STRING" id="1675527.AIOL_004458"/>
<dbReference type="Gene3D" id="3.50.50.60">
    <property type="entry name" value="FAD/NAD(P)-binding domain"/>
    <property type="match status" value="1"/>
</dbReference>
<organism evidence="3 4">
    <name type="scientific">Candidatus Rhodobacter oscarellae</name>
    <dbReference type="NCBI Taxonomy" id="1675527"/>
    <lineage>
        <taxon>Bacteria</taxon>
        <taxon>Pseudomonadati</taxon>
        <taxon>Pseudomonadota</taxon>
        <taxon>Alphaproteobacteria</taxon>
        <taxon>Rhodobacterales</taxon>
        <taxon>Rhodobacter group</taxon>
        <taxon>Rhodobacter</taxon>
    </lineage>
</organism>
<protein>
    <submittedName>
        <fullName evidence="3">3-(3-hydroxy-phenyl)propionate hydroxylase</fullName>
        <ecNumber evidence="3">1.14.13.-</ecNumber>
    </submittedName>
</protein>
<dbReference type="EMBL" id="LFTY01000002">
    <property type="protein sequence ID" value="KMW59476.1"/>
    <property type="molecule type" value="Genomic_DNA"/>
</dbReference>
<dbReference type="PATRIC" id="fig|1675527.3.peg.4662"/>
<dbReference type="AlphaFoldDB" id="A0A0J9EA03"/>
<gene>
    <name evidence="3" type="ORF">AIOL_004458</name>
</gene>
<dbReference type="Gene3D" id="3.30.70.2450">
    <property type="match status" value="1"/>
</dbReference>
<name>A0A0J9EA03_9RHOB</name>
<accession>A0A0J9EA03</accession>
<keyword evidence="4" id="KW-1185">Reference proteome</keyword>
<dbReference type="GO" id="GO:0071949">
    <property type="term" value="F:FAD binding"/>
    <property type="evidence" value="ECO:0007669"/>
    <property type="project" value="InterPro"/>
</dbReference>
<dbReference type="OrthoDB" id="9791689at2"/>
<dbReference type="InterPro" id="IPR036188">
    <property type="entry name" value="FAD/NAD-bd_sf"/>
</dbReference>
<dbReference type="PANTHER" id="PTHR43476">
    <property type="entry name" value="3-(3-HYDROXY-PHENYL)PROPIONATE/3-HYDROXYCINNAMIC ACID HYDROXYLASE"/>
    <property type="match status" value="1"/>
</dbReference>
<dbReference type="NCBIfam" id="NF004829">
    <property type="entry name" value="PRK06183.1-3"/>
    <property type="match status" value="1"/>
</dbReference>
<sequence length="456" mass="49343">MDTDVAVIGGGPVGLTLANLLGRRGASVLVLEKQPEPYPMPRAIHFDGEVMRVFQAAGVAQAVLPHTHVGKGMLFQNGAGETLVDWSRAQEIGPMGWYESYRFFQPGLEAALRDALVDYPNVRLVTGAEVIRLSQSGDAVTLTLGSGTQHRARFAIGADGTGSVTRQALGIALEDLGFQERWLVVDLRLTRPRDDLGDYSIQFCDPEAPGTYVRGVGNWRRWELRLSDGDPDPMPEEMIWQRLRRWITPRDAVLERGAIYTFRSRIAEHWEQGRILLAGDAAHQMPPFMGQGMCAGIRDAANLWWKLLAVLRGADQALLGTYGPERAANVRAFIEKSVALGRLINQTAAGLIPQGQMRSIWPDLGPGLGPRDGIGGSLAPQVLTPNGKADDAAGHRFYALGAGAAAGTLPKFDGAEDWLAEHACKGAIIRPDGYALGPASDPELVTLAEQLNQHLA</sequence>
<dbReference type="Proteomes" id="UP000037178">
    <property type="component" value="Unassembled WGS sequence"/>
</dbReference>
<dbReference type="InterPro" id="IPR050631">
    <property type="entry name" value="PheA/TfdB_FAD_monoxygenase"/>
</dbReference>
<reference evidence="3 4" key="1">
    <citation type="submission" date="2015-06" db="EMBL/GenBank/DDBJ databases">
        <title>Draft genome sequence of an Alphaproteobacteria species associated to the Mediterranean sponge Oscarella lobularis.</title>
        <authorList>
            <person name="Jourda C."/>
            <person name="Santini S."/>
            <person name="Claverie J.-M."/>
        </authorList>
    </citation>
    <scope>NUCLEOTIDE SEQUENCE [LARGE SCALE GENOMIC DNA]</scope>
    <source>
        <strain evidence="3">IGS</strain>
    </source>
</reference>
<evidence type="ECO:0000256" key="1">
    <source>
        <dbReference type="ARBA" id="ARBA00023002"/>
    </source>
</evidence>
<evidence type="ECO:0000313" key="3">
    <source>
        <dbReference type="EMBL" id="KMW59476.1"/>
    </source>
</evidence>
<evidence type="ECO:0000259" key="2">
    <source>
        <dbReference type="Pfam" id="PF01494"/>
    </source>
</evidence>
<evidence type="ECO:0000313" key="4">
    <source>
        <dbReference type="Proteomes" id="UP000037178"/>
    </source>
</evidence>
<dbReference type="GO" id="GO:0019622">
    <property type="term" value="P:3-(3-hydroxy)phenylpropionate catabolic process"/>
    <property type="evidence" value="ECO:0007669"/>
    <property type="project" value="TreeGrafter"/>
</dbReference>
<dbReference type="Pfam" id="PF01494">
    <property type="entry name" value="FAD_binding_3"/>
    <property type="match status" value="1"/>
</dbReference>
<dbReference type="EC" id="1.14.13.-" evidence="3"/>
<dbReference type="InterPro" id="IPR002938">
    <property type="entry name" value="FAD-bd"/>
</dbReference>
<comment type="caution">
    <text evidence="3">The sequence shown here is derived from an EMBL/GenBank/DDBJ whole genome shotgun (WGS) entry which is preliminary data.</text>
</comment>
<proteinExistence type="predicted"/>
<dbReference type="RefSeq" id="WP_049644950.1">
    <property type="nucleotide sequence ID" value="NZ_LFTY01000002.1"/>
</dbReference>
<dbReference type="PANTHER" id="PTHR43476:SF3">
    <property type="entry name" value="FAD-BINDING MONOOXYGENASE"/>
    <property type="match status" value="1"/>
</dbReference>
<feature type="domain" description="FAD-binding" evidence="2">
    <location>
        <begin position="2"/>
        <end position="336"/>
    </location>
</feature>
<keyword evidence="1 3" id="KW-0560">Oxidoreductase</keyword>
<dbReference type="PRINTS" id="PR00420">
    <property type="entry name" value="RNGMNOXGNASE"/>
</dbReference>
<dbReference type="GO" id="GO:0008688">
    <property type="term" value="F:3-(3-hydroxyphenyl)propionate hydroxylase activity"/>
    <property type="evidence" value="ECO:0007669"/>
    <property type="project" value="TreeGrafter"/>
</dbReference>